<proteinExistence type="predicted"/>
<dbReference type="InterPro" id="IPR010982">
    <property type="entry name" value="Lambda_DNA-bd_dom_sf"/>
</dbReference>
<dbReference type="Pfam" id="PF13560">
    <property type="entry name" value="HTH_31"/>
    <property type="match status" value="1"/>
</dbReference>
<evidence type="ECO:0000259" key="1">
    <source>
        <dbReference type="PROSITE" id="PS50943"/>
    </source>
</evidence>
<evidence type="ECO:0000313" key="3">
    <source>
        <dbReference type="Proteomes" id="UP001500058"/>
    </source>
</evidence>
<dbReference type="PROSITE" id="PS50943">
    <property type="entry name" value="HTH_CROC1"/>
    <property type="match status" value="1"/>
</dbReference>
<name>A0ABN3HV77_9ACTN</name>
<dbReference type="Proteomes" id="UP001500058">
    <property type="component" value="Unassembled WGS sequence"/>
</dbReference>
<dbReference type="EMBL" id="BAAATJ010000003">
    <property type="protein sequence ID" value="GAA2388866.1"/>
    <property type="molecule type" value="Genomic_DNA"/>
</dbReference>
<protein>
    <submittedName>
        <fullName evidence="2">Helix-turn-helix transcriptional regulator</fullName>
    </submittedName>
</protein>
<gene>
    <name evidence="2" type="ORF">GCM10010420_10400</name>
</gene>
<dbReference type="InterPro" id="IPR043917">
    <property type="entry name" value="DUF5753"/>
</dbReference>
<dbReference type="SUPFAM" id="SSF47413">
    <property type="entry name" value="lambda repressor-like DNA-binding domains"/>
    <property type="match status" value="1"/>
</dbReference>
<sequence length="301" mass="33751">MYEVLYAPRAVTATHEAELSMRSLRTGWCHMGEQSDYGATTLRYFGSQMKLFRRRAGLSRAELGDRIGYSEATVASVEQGRRMPQQEFVDQVDETLGAGGVLRAGMPYLLQSRYPTWFRDFALLEAEAVSLYSYENHAVPGLLQTEEHVREVISARCPPLDNEEIENRVAARVDRQGLLNRSPACVLGFVIEEVVLRRPIGGRNVHKRQLRRLLECAEMRNVSVQVMPTSRETHMGLDGPFVLLETPDGRNLAYAEGQSGSFLVSDRKRVSVLAQRYGIIRAQALSPEESAHLIEQAAGDL</sequence>
<reference evidence="2 3" key="1">
    <citation type="journal article" date="2019" name="Int. J. Syst. Evol. Microbiol.">
        <title>The Global Catalogue of Microorganisms (GCM) 10K type strain sequencing project: providing services to taxonomists for standard genome sequencing and annotation.</title>
        <authorList>
            <consortium name="The Broad Institute Genomics Platform"/>
            <consortium name="The Broad Institute Genome Sequencing Center for Infectious Disease"/>
            <person name="Wu L."/>
            <person name="Ma J."/>
        </authorList>
    </citation>
    <scope>NUCLEOTIDE SEQUENCE [LARGE SCALE GENOMIC DNA]</scope>
    <source>
        <strain evidence="2 3">JCM 6921</strain>
    </source>
</reference>
<keyword evidence="3" id="KW-1185">Reference proteome</keyword>
<comment type="caution">
    <text evidence="2">The sequence shown here is derived from an EMBL/GenBank/DDBJ whole genome shotgun (WGS) entry which is preliminary data.</text>
</comment>
<dbReference type="CDD" id="cd00093">
    <property type="entry name" value="HTH_XRE"/>
    <property type="match status" value="1"/>
</dbReference>
<dbReference type="Gene3D" id="1.10.260.40">
    <property type="entry name" value="lambda repressor-like DNA-binding domains"/>
    <property type="match status" value="1"/>
</dbReference>
<organism evidence="2 3">
    <name type="scientific">Streptomyces glaucosporus</name>
    <dbReference type="NCBI Taxonomy" id="284044"/>
    <lineage>
        <taxon>Bacteria</taxon>
        <taxon>Bacillati</taxon>
        <taxon>Actinomycetota</taxon>
        <taxon>Actinomycetes</taxon>
        <taxon>Kitasatosporales</taxon>
        <taxon>Streptomycetaceae</taxon>
        <taxon>Streptomyces</taxon>
    </lineage>
</organism>
<feature type="domain" description="HTH cro/C1-type" evidence="1">
    <location>
        <begin position="49"/>
        <end position="102"/>
    </location>
</feature>
<dbReference type="Pfam" id="PF19054">
    <property type="entry name" value="DUF5753"/>
    <property type="match status" value="1"/>
</dbReference>
<dbReference type="SMART" id="SM00530">
    <property type="entry name" value="HTH_XRE"/>
    <property type="match status" value="1"/>
</dbReference>
<dbReference type="InterPro" id="IPR001387">
    <property type="entry name" value="Cro/C1-type_HTH"/>
</dbReference>
<evidence type="ECO:0000313" key="2">
    <source>
        <dbReference type="EMBL" id="GAA2388866.1"/>
    </source>
</evidence>
<accession>A0ABN3HV77</accession>